<comment type="catalytic activity">
    <reaction evidence="5">
        <text>phosphoenolpyruvate + GTP + H(+) = enolpyruvoyl-2-diphospho-5'-guanosine + diphosphate</text>
        <dbReference type="Rhea" id="RHEA:30519"/>
        <dbReference type="ChEBI" id="CHEBI:15378"/>
        <dbReference type="ChEBI" id="CHEBI:33019"/>
        <dbReference type="ChEBI" id="CHEBI:37565"/>
        <dbReference type="ChEBI" id="CHEBI:58702"/>
        <dbReference type="ChEBI" id="CHEBI:143701"/>
        <dbReference type="EC" id="2.7.7.105"/>
    </reaction>
</comment>
<comment type="caution">
    <text evidence="6">The sequence shown here is derived from an EMBL/GenBank/DDBJ whole genome shotgun (WGS) entry which is preliminary data.</text>
</comment>
<evidence type="ECO:0000256" key="4">
    <source>
        <dbReference type="ARBA" id="ARBA00023134"/>
    </source>
</evidence>
<keyword evidence="1 5" id="KW-0808">Transferase</keyword>
<evidence type="ECO:0000256" key="1">
    <source>
        <dbReference type="ARBA" id="ARBA00022679"/>
    </source>
</evidence>
<comment type="similarity">
    <text evidence="5">Belongs to the CofC family.</text>
</comment>
<dbReference type="PANTHER" id="PTHR40392">
    <property type="entry name" value="2-PHOSPHO-L-LACTATE GUANYLYLTRANSFERASE"/>
    <property type="match status" value="1"/>
</dbReference>
<comment type="function">
    <text evidence="5">Guanylyltransferase that catalyzes the activation of phosphoenolpyruvate (PEP) as enolpyruvoyl-2-diphospho-5'-guanosine, via the condensation of PEP with GTP. It is involved in the biosynthesis of coenzyme F420, a hydride carrier cofactor.</text>
</comment>
<keyword evidence="7" id="KW-1185">Reference proteome</keyword>
<dbReference type="EC" id="2.7.7.105" evidence="5"/>
<evidence type="ECO:0000313" key="7">
    <source>
        <dbReference type="Proteomes" id="UP001500822"/>
    </source>
</evidence>
<protein>
    <recommendedName>
        <fullName evidence="5">Phosphoenolpyruvate guanylyltransferase</fullName>
        <shortName evidence="5">PEP guanylyltransferase</shortName>
        <ecNumber evidence="5">2.7.7.105</ecNumber>
    </recommendedName>
</protein>
<comment type="pathway">
    <text evidence="5">Cofactor biosynthesis; coenzyme F420 biosynthesis.</text>
</comment>
<proteinExistence type="inferred from homology"/>
<keyword evidence="4 5" id="KW-0342">GTP-binding</keyword>
<dbReference type="GO" id="GO:0016779">
    <property type="term" value="F:nucleotidyltransferase activity"/>
    <property type="evidence" value="ECO:0007669"/>
    <property type="project" value="UniProtKB-KW"/>
</dbReference>
<reference evidence="7" key="1">
    <citation type="journal article" date="2019" name="Int. J. Syst. Evol. Microbiol.">
        <title>The Global Catalogue of Microorganisms (GCM) 10K type strain sequencing project: providing services to taxonomists for standard genome sequencing and annotation.</title>
        <authorList>
            <consortium name="The Broad Institute Genomics Platform"/>
            <consortium name="The Broad Institute Genome Sequencing Center for Infectious Disease"/>
            <person name="Wu L."/>
            <person name="Ma J."/>
        </authorList>
    </citation>
    <scope>NUCLEOTIDE SEQUENCE [LARGE SCALE GENOMIC DNA]</scope>
    <source>
        <strain evidence="7">JCM 18077</strain>
    </source>
</reference>
<dbReference type="HAMAP" id="MF_02114">
    <property type="entry name" value="CofC"/>
    <property type="match status" value="1"/>
</dbReference>
<keyword evidence="3 5" id="KW-0547">Nucleotide-binding</keyword>
<keyword evidence="2 5" id="KW-0548">Nucleotidyltransferase</keyword>
<dbReference type="SUPFAM" id="SSF53448">
    <property type="entry name" value="Nucleotide-diphospho-sugar transferases"/>
    <property type="match status" value="1"/>
</dbReference>
<dbReference type="InterPro" id="IPR029044">
    <property type="entry name" value="Nucleotide-diphossugar_trans"/>
</dbReference>
<feature type="binding site" evidence="5">
    <location>
        <position position="157"/>
    </location>
    <ligand>
        <name>phosphoenolpyruvate</name>
        <dbReference type="ChEBI" id="CHEBI:58702"/>
    </ligand>
</feature>
<dbReference type="InterPro" id="IPR002835">
    <property type="entry name" value="CofC"/>
</dbReference>
<gene>
    <name evidence="6" type="primary">cofC</name>
    <name evidence="5" type="synonym">fbiD</name>
    <name evidence="6" type="ORF">GCM10023217_14580</name>
</gene>
<name>A0ABP8Z4G2_9ACTN</name>
<organism evidence="6 7">
    <name type="scientific">Gordonia alkaliphila</name>
    <dbReference type="NCBI Taxonomy" id="1053547"/>
    <lineage>
        <taxon>Bacteria</taxon>
        <taxon>Bacillati</taxon>
        <taxon>Actinomycetota</taxon>
        <taxon>Actinomycetes</taxon>
        <taxon>Mycobacteriales</taxon>
        <taxon>Gordoniaceae</taxon>
        <taxon>Gordonia</taxon>
    </lineage>
</organism>
<feature type="binding site" evidence="5">
    <location>
        <position position="138"/>
    </location>
    <ligand>
        <name>phosphoenolpyruvate</name>
        <dbReference type="ChEBI" id="CHEBI:58702"/>
    </ligand>
</feature>
<dbReference type="Gene3D" id="3.90.550.10">
    <property type="entry name" value="Spore Coat Polysaccharide Biosynthesis Protein SpsA, Chain A"/>
    <property type="match status" value="1"/>
</dbReference>
<dbReference type="Pfam" id="PF01983">
    <property type="entry name" value="CofC"/>
    <property type="match status" value="1"/>
</dbReference>
<feature type="binding site" evidence="5">
    <location>
        <position position="154"/>
    </location>
    <ligand>
        <name>phosphoenolpyruvate</name>
        <dbReference type="ChEBI" id="CHEBI:58702"/>
    </ligand>
</feature>
<dbReference type="NCBIfam" id="TIGR03552">
    <property type="entry name" value="F420_cofC"/>
    <property type="match status" value="1"/>
</dbReference>
<evidence type="ECO:0000256" key="5">
    <source>
        <dbReference type="HAMAP-Rule" id="MF_02114"/>
    </source>
</evidence>
<evidence type="ECO:0000313" key="6">
    <source>
        <dbReference type="EMBL" id="GAA4746161.1"/>
    </source>
</evidence>
<evidence type="ECO:0000256" key="3">
    <source>
        <dbReference type="ARBA" id="ARBA00022741"/>
    </source>
</evidence>
<evidence type="ECO:0000256" key="2">
    <source>
        <dbReference type="ARBA" id="ARBA00022695"/>
    </source>
</evidence>
<accession>A0ABP8Z4G2</accession>
<dbReference type="PANTHER" id="PTHR40392:SF1">
    <property type="entry name" value="2-PHOSPHO-L-LACTATE GUANYLYLTRANSFERASE"/>
    <property type="match status" value="1"/>
</dbReference>
<sequence>MDVMSDGVTVVLALKALCHAKSRLGDEYHPDADRERLVAAMFTDTVAAVRSAGHHDVVVVSPDPQVRDLTRRLGARAVSEPGGGLNAALAHGAAGADGTVVYLQADLPALRAESFAEAVAAAGRLPVAFVADRHGTGTALLAVAAGVAFTPAFGTDSAAAHRAGGAVELDPSGTRWPDLGCDVDTPDDLRAAVALGVGPRTDTAMLMPQSDAAHNHAE</sequence>
<dbReference type="EMBL" id="BAABIE010000005">
    <property type="protein sequence ID" value="GAA4746161.1"/>
    <property type="molecule type" value="Genomic_DNA"/>
</dbReference>
<dbReference type="Proteomes" id="UP001500822">
    <property type="component" value="Unassembled WGS sequence"/>
</dbReference>